<reference evidence="8 9" key="1">
    <citation type="submission" date="2009-07" db="EMBL/GenBank/DDBJ databases">
        <authorList>
            <person name="Madupu R."/>
            <person name="Sebastian Y."/>
            <person name="Durkin A.S."/>
            <person name="Torralba M."/>
            <person name="Methe B."/>
            <person name="Sutton G.G."/>
            <person name="Strausberg R.L."/>
            <person name="Nelson K.E."/>
        </authorList>
    </citation>
    <scope>NUCLEOTIDE SEQUENCE [LARGE SCALE GENOMIC DNA]</scope>
    <source>
        <strain evidence="8 9">RM3268</strain>
    </source>
</reference>
<feature type="transmembrane region" description="Helical" evidence="7">
    <location>
        <begin position="269"/>
        <end position="291"/>
    </location>
</feature>
<dbReference type="InterPro" id="IPR047135">
    <property type="entry name" value="YsiQ"/>
</dbReference>
<evidence type="ECO:0000256" key="3">
    <source>
        <dbReference type="ARBA" id="ARBA00022475"/>
    </source>
</evidence>
<comment type="subcellular location">
    <subcellularLocation>
        <location evidence="1">Cell membrane</location>
        <topology evidence="1">Multi-pass membrane protein</topology>
    </subcellularLocation>
</comment>
<dbReference type="RefSeq" id="WP_005870137.1">
    <property type="nucleotide sequence ID" value="NZ_ACYG01000017.1"/>
</dbReference>
<feature type="transmembrane region" description="Helical" evidence="7">
    <location>
        <begin position="12"/>
        <end position="32"/>
    </location>
</feature>
<keyword evidence="9" id="KW-1185">Reference proteome</keyword>
<dbReference type="Proteomes" id="UP000005709">
    <property type="component" value="Unassembled WGS sequence"/>
</dbReference>
<feature type="transmembrane region" description="Helical" evidence="7">
    <location>
        <begin position="379"/>
        <end position="397"/>
    </location>
</feature>
<dbReference type="PIRSF" id="PIRSF006603">
    <property type="entry name" value="DinF"/>
    <property type="match status" value="1"/>
</dbReference>
<keyword evidence="3" id="KW-1003">Cell membrane</keyword>
<gene>
    <name evidence="8" type="ORF">CAMGR0001_0692</name>
</gene>
<proteinExistence type="predicted"/>
<feature type="transmembrane region" description="Helical" evidence="7">
    <location>
        <begin position="124"/>
        <end position="146"/>
    </location>
</feature>
<evidence type="ECO:0000256" key="7">
    <source>
        <dbReference type="SAM" id="Phobius"/>
    </source>
</evidence>
<keyword evidence="5 7" id="KW-1133">Transmembrane helix</keyword>
<dbReference type="GO" id="GO:0005886">
    <property type="term" value="C:plasma membrane"/>
    <property type="evidence" value="ECO:0007669"/>
    <property type="project" value="UniProtKB-SubCell"/>
</dbReference>
<keyword evidence="6 7" id="KW-0472">Membrane</keyword>
<accession>C8PFP9</accession>
<dbReference type="NCBIfam" id="TIGR00797">
    <property type="entry name" value="matE"/>
    <property type="match status" value="1"/>
</dbReference>
<evidence type="ECO:0000256" key="6">
    <source>
        <dbReference type="ARBA" id="ARBA00023136"/>
    </source>
</evidence>
<keyword evidence="2" id="KW-0813">Transport</keyword>
<dbReference type="STRING" id="824.CGRAC_1575"/>
<evidence type="ECO:0000313" key="8">
    <source>
        <dbReference type="EMBL" id="EEV18361.1"/>
    </source>
</evidence>
<feature type="transmembrane region" description="Helical" evidence="7">
    <location>
        <begin position="89"/>
        <end position="112"/>
    </location>
</feature>
<evidence type="ECO:0000256" key="5">
    <source>
        <dbReference type="ARBA" id="ARBA00022989"/>
    </source>
</evidence>
<dbReference type="GO" id="GO:0042910">
    <property type="term" value="F:xenobiotic transmembrane transporter activity"/>
    <property type="evidence" value="ECO:0007669"/>
    <property type="project" value="InterPro"/>
</dbReference>
<feature type="transmembrane region" description="Helical" evidence="7">
    <location>
        <begin position="153"/>
        <end position="173"/>
    </location>
</feature>
<organism evidence="8 9">
    <name type="scientific">Campylobacter gracilis RM3268</name>
    <dbReference type="NCBI Taxonomy" id="553220"/>
    <lineage>
        <taxon>Bacteria</taxon>
        <taxon>Pseudomonadati</taxon>
        <taxon>Campylobacterota</taxon>
        <taxon>Epsilonproteobacteria</taxon>
        <taxon>Campylobacterales</taxon>
        <taxon>Campylobacteraceae</taxon>
        <taxon>Campylobacter</taxon>
    </lineage>
</organism>
<keyword evidence="4 7" id="KW-0812">Transmembrane</keyword>
<feature type="transmembrane region" description="Helical" evidence="7">
    <location>
        <begin position="193"/>
        <end position="211"/>
    </location>
</feature>
<feature type="transmembrane region" description="Helical" evidence="7">
    <location>
        <begin position="311"/>
        <end position="329"/>
    </location>
</feature>
<comment type="caution">
    <text evidence="8">The sequence shown here is derived from an EMBL/GenBank/DDBJ whole genome shotgun (WGS) entry which is preliminary data.</text>
</comment>
<sequence>MKEISLLRLSLAIYIDMFLRLVTTFINTYMISRVDVSLVGALGAGNEIFLLFITVFGFLAVGCSVLVAQALGAKNKVLAMRAIHTSIAFNALVGLCSGVFVFSCAPFLLHALQVPAELLSESTIYLKVISIVFAIDAVAIVLSAIVRVYGYANFIIAVSVVMNLVTLAGNYVVLFRPFGLPYYGLEGIGVSTIAGRMIGVFLFFLIITKVLKIKFYLTMFLKIKLATLRKILSVGLPSAGENMLWIVQYLVAFAFVASMGEASLTVQTIYFQISSFIFFGGSAISMANEVIVGRLVGAAKPQEAYRHTFTALRFGLGATALFVAIVFLAREQIMELLSLSEAHKQVMRPLFYLTLGLEFGRTLNIVFVNALRASGDARFPFAMGVIFMWGVSIPVGWLLGIHLGYGILGVWIGFFCDEWLRGSANTARWISKKWQSKKLV</sequence>
<protein>
    <submittedName>
        <fullName evidence="8">MATE efflux family protein</fullName>
    </submittedName>
</protein>
<evidence type="ECO:0000256" key="4">
    <source>
        <dbReference type="ARBA" id="ARBA00022692"/>
    </source>
</evidence>
<dbReference type="EMBL" id="ACYG01000017">
    <property type="protein sequence ID" value="EEV18361.1"/>
    <property type="molecule type" value="Genomic_DNA"/>
</dbReference>
<dbReference type="OrthoDB" id="9806302at2"/>
<dbReference type="PANTHER" id="PTHR42925:SF1">
    <property type="entry name" value="VIRULENCE FACTOR MVIN"/>
    <property type="match status" value="1"/>
</dbReference>
<dbReference type="eggNOG" id="COG0534">
    <property type="taxonomic scope" value="Bacteria"/>
</dbReference>
<dbReference type="InterPro" id="IPR002528">
    <property type="entry name" value="MATE_fam"/>
</dbReference>
<name>C8PFP9_9BACT</name>
<dbReference type="InterPro" id="IPR048279">
    <property type="entry name" value="MdtK-like"/>
</dbReference>
<dbReference type="Pfam" id="PF01554">
    <property type="entry name" value="MatE"/>
    <property type="match status" value="2"/>
</dbReference>
<evidence type="ECO:0000256" key="2">
    <source>
        <dbReference type="ARBA" id="ARBA00022448"/>
    </source>
</evidence>
<dbReference type="AlphaFoldDB" id="C8PFP9"/>
<feature type="transmembrane region" description="Helical" evidence="7">
    <location>
        <begin position="48"/>
        <end position="68"/>
    </location>
</feature>
<dbReference type="GO" id="GO:0015297">
    <property type="term" value="F:antiporter activity"/>
    <property type="evidence" value="ECO:0007669"/>
    <property type="project" value="InterPro"/>
</dbReference>
<feature type="transmembrane region" description="Helical" evidence="7">
    <location>
        <begin position="349"/>
        <end position="367"/>
    </location>
</feature>
<dbReference type="CDD" id="cd13134">
    <property type="entry name" value="MATE_like_8"/>
    <property type="match status" value="1"/>
</dbReference>
<evidence type="ECO:0000313" key="9">
    <source>
        <dbReference type="Proteomes" id="UP000005709"/>
    </source>
</evidence>
<dbReference type="PANTHER" id="PTHR42925">
    <property type="entry name" value="MULTIDRUG AND TOXIN EFFLUX PROTEIN MATE FAMILY"/>
    <property type="match status" value="1"/>
</dbReference>
<evidence type="ECO:0000256" key="1">
    <source>
        <dbReference type="ARBA" id="ARBA00004651"/>
    </source>
</evidence>